<feature type="transmembrane region" description="Helical" evidence="1">
    <location>
        <begin position="217"/>
        <end position="235"/>
    </location>
</feature>
<gene>
    <name evidence="2" type="ORF">ELQ90_09575</name>
</gene>
<protein>
    <submittedName>
        <fullName evidence="2">MFS transporter</fullName>
    </submittedName>
</protein>
<dbReference type="RefSeq" id="WP_128495031.1">
    <property type="nucleotide sequence ID" value="NZ_RZNB01000003.1"/>
</dbReference>
<feature type="transmembrane region" description="Helical" evidence="1">
    <location>
        <begin position="12"/>
        <end position="34"/>
    </location>
</feature>
<keyword evidence="1" id="KW-1133">Transmembrane helix</keyword>
<feature type="transmembrane region" description="Helical" evidence="1">
    <location>
        <begin position="247"/>
        <end position="266"/>
    </location>
</feature>
<evidence type="ECO:0000256" key="1">
    <source>
        <dbReference type="SAM" id="Phobius"/>
    </source>
</evidence>
<name>A0A3S4DG75_9MICO</name>
<keyword evidence="1" id="KW-0812">Transmembrane</keyword>
<dbReference type="AlphaFoldDB" id="A0A3S4DG75"/>
<dbReference type="Proteomes" id="UP000288547">
    <property type="component" value="Unassembled WGS sequence"/>
</dbReference>
<feature type="transmembrane region" description="Helical" evidence="1">
    <location>
        <begin position="301"/>
        <end position="326"/>
    </location>
</feature>
<proteinExistence type="predicted"/>
<feature type="transmembrane region" description="Helical" evidence="1">
    <location>
        <begin position="54"/>
        <end position="74"/>
    </location>
</feature>
<sequence length="394" mass="38823">MKRAFLFGEAAPMVLVAAGTGLIAATYGLIRLAYGLLLPDVRGDLPLGLDVAGAISGGASVVYCVGALVGFLAAAKYPRMLVLVATGSAGLGAAGMAIAPTATLFGVAAVVSSAGAGIASPALVALLGRNLSGRSLPRFQAVVNAGTGPGLAVAGILALVLLPHWRAAWWVSTAVTLVVGVVVVLADRGSAAGPTTTRPSEHGGLPPRSWYRAHARVIVAALLMGFGSAAVWTYTRTVLIESGAGETVSVVAWIALGAGGAVVIVSSRWTNGVPPSRMWAMTAALIAIASAAIGAGSARSALVLVACVAFGWAYTAGSGALIGWTAQIDAARAPTGTALLFVVLILGQAVGAVVAGLLVVAGGYPLAFLVAGAASAGAAVLAFVRASTARNAGE</sequence>
<feature type="transmembrane region" description="Helical" evidence="1">
    <location>
        <begin position="366"/>
        <end position="384"/>
    </location>
</feature>
<keyword evidence="1" id="KW-0472">Membrane</keyword>
<evidence type="ECO:0000313" key="2">
    <source>
        <dbReference type="EMBL" id="RWZ51037.1"/>
    </source>
</evidence>
<dbReference type="InterPro" id="IPR011701">
    <property type="entry name" value="MFS"/>
</dbReference>
<comment type="caution">
    <text evidence="2">The sequence shown here is derived from an EMBL/GenBank/DDBJ whole genome shotgun (WGS) entry which is preliminary data.</text>
</comment>
<feature type="transmembrane region" description="Helical" evidence="1">
    <location>
        <begin position="167"/>
        <end position="186"/>
    </location>
</feature>
<feature type="transmembrane region" description="Helical" evidence="1">
    <location>
        <begin position="278"/>
        <end position="295"/>
    </location>
</feature>
<dbReference type="InterPro" id="IPR036259">
    <property type="entry name" value="MFS_trans_sf"/>
</dbReference>
<dbReference type="Pfam" id="PF07690">
    <property type="entry name" value="MFS_1"/>
    <property type="match status" value="1"/>
</dbReference>
<accession>A0A3S4DG75</accession>
<evidence type="ECO:0000313" key="3">
    <source>
        <dbReference type="Proteomes" id="UP000288547"/>
    </source>
</evidence>
<dbReference type="Gene3D" id="1.20.1250.20">
    <property type="entry name" value="MFS general substrate transporter like domains"/>
    <property type="match status" value="1"/>
</dbReference>
<feature type="transmembrane region" description="Helical" evidence="1">
    <location>
        <begin position="105"/>
        <end position="127"/>
    </location>
</feature>
<feature type="transmembrane region" description="Helical" evidence="1">
    <location>
        <begin position="338"/>
        <end position="360"/>
    </location>
</feature>
<keyword evidence="3" id="KW-1185">Reference proteome</keyword>
<reference evidence="2 3" key="1">
    <citation type="submission" date="2018-12" db="EMBL/GenBank/DDBJ databases">
        <authorList>
            <person name="Li F."/>
        </authorList>
    </citation>
    <scope>NUCLEOTIDE SEQUENCE [LARGE SCALE GENOMIC DNA]</scope>
    <source>
        <strain evidence="2 3">11W25H-1</strain>
    </source>
</reference>
<dbReference type="SUPFAM" id="SSF103473">
    <property type="entry name" value="MFS general substrate transporter"/>
    <property type="match status" value="1"/>
</dbReference>
<organism evidence="2 3">
    <name type="scientific">Labedella phragmitis</name>
    <dbReference type="NCBI Taxonomy" id="2498849"/>
    <lineage>
        <taxon>Bacteria</taxon>
        <taxon>Bacillati</taxon>
        <taxon>Actinomycetota</taxon>
        <taxon>Actinomycetes</taxon>
        <taxon>Micrococcales</taxon>
        <taxon>Microbacteriaceae</taxon>
        <taxon>Labedella</taxon>
    </lineage>
</organism>
<feature type="transmembrane region" description="Helical" evidence="1">
    <location>
        <begin position="81"/>
        <end position="99"/>
    </location>
</feature>
<dbReference type="OrthoDB" id="2957247at2"/>
<feature type="transmembrane region" description="Helical" evidence="1">
    <location>
        <begin position="139"/>
        <end position="161"/>
    </location>
</feature>
<dbReference type="EMBL" id="RZNB01000003">
    <property type="protein sequence ID" value="RWZ51037.1"/>
    <property type="molecule type" value="Genomic_DNA"/>
</dbReference>
<dbReference type="GO" id="GO:0022857">
    <property type="term" value="F:transmembrane transporter activity"/>
    <property type="evidence" value="ECO:0007669"/>
    <property type="project" value="InterPro"/>
</dbReference>